<dbReference type="InterPro" id="IPR050921">
    <property type="entry name" value="T4SS_GSP_E_ATPase"/>
</dbReference>
<dbReference type="AlphaFoldDB" id="A0A542Z8E9"/>
<dbReference type="GO" id="GO:0016887">
    <property type="term" value="F:ATP hydrolysis activity"/>
    <property type="evidence" value="ECO:0007669"/>
    <property type="project" value="InterPro"/>
</dbReference>
<dbReference type="CDD" id="cd01130">
    <property type="entry name" value="VirB11-like_ATPase"/>
    <property type="match status" value="1"/>
</dbReference>
<dbReference type="InterPro" id="IPR001482">
    <property type="entry name" value="T2SS/T4SS_dom"/>
</dbReference>
<dbReference type="PANTHER" id="PTHR30486">
    <property type="entry name" value="TWITCHING MOTILITY PROTEIN PILT"/>
    <property type="match status" value="1"/>
</dbReference>
<protein>
    <submittedName>
        <fullName evidence="3">Flp pilus assembly CpaF family ATPase</fullName>
    </submittedName>
</protein>
<dbReference type="OrthoDB" id="9810761at2"/>
<keyword evidence="4" id="KW-1185">Reference proteome</keyword>
<dbReference type="Gene3D" id="3.40.50.300">
    <property type="entry name" value="P-loop containing nucleotide triphosphate hydrolases"/>
    <property type="match status" value="1"/>
</dbReference>
<dbReference type="Pfam" id="PF00437">
    <property type="entry name" value="T2SSE"/>
    <property type="match status" value="1"/>
</dbReference>
<dbReference type="SUPFAM" id="SSF52540">
    <property type="entry name" value="P-loop containing nucleoside triphosphate hydrolases"/>
    <property type="match status" value="1"/>
</dbReference>
<gene>
    <name evidence="3" type="ORF">FB460_2512</name>
</gene>
<comment type="similarity">
    <text evidence="1">Belongs to the GSP E family.</text>
</comment>
<accession>A0A542Z8E9</accession>
<comment type="caution">
    <text evidence="3">The sequence shown here is derived from an EMBL/GenBank/DDBJ whole genome shotgun (WGS) entry which is preliminary data.</text>
</comment>
<dbReference type="EMBL" id="VFOR01000004">
    <property type="protein sequence ID" value="TQL56619.1"/>
    <property type="molecule type" value="Genomic_DNA"/>
</dbReference>
<name>A0A542Z8E9_9ACTN</name>
<evidence type="ECO:0000256" key="1">
    <source>
        <dbReference type="ARBA" id="ARBA00006611"/>
    </source>
</evidence>
<sequence>MSLESIDVTLFNQPLAPLTETVPQNIAGVDSVLPADAEWDPQRRRVERIDWDLVVELRGRASSEIADRCSEHERITGKRLDADDRRMLGRSVIQTLVTDHADAAHRDGHEAWPLEREQAYAVAVWNAIFGYGRLQPVFEIPDAENIEIIGCEPVRVQHPDGTRSTLPPIADSDAELIDAVRFLGQSAEPSRPFDDAHPTMTLALGARFRLHAIGFGLSHRPSVVIRQHTMTDVTLHELAEGGLMPHELADFLGAAVLDRRSIVISGDQGAGKTTLLRALIAAIPMHERFATIETDYELLTHLLPGRDNILALQARLGAGEVHNGQRIGEVTVADLIPEALRQNLTRLIVGEVRGVEARAMVEAMQAGAGALSSVHAHSAAATLDRLVARMARGGEITVDEAYGQIASNLDLVVHVGLHDDTWRRGKRHRRVNEVRHVTGGLENGRPITHVVYRAEHGPEGPAGFTPPVDLVHRFARYEGWIR</sequence>
<dbReference type="RefSeq" id="WP_142094523.1">
    <property type="nucleotide sequence ID" value="NZ_BAAAMD010000002.1"/>
</dbReference>
<dbReference type="PANTHER" id="PTHR30486:SF6">
    <property type="entry name" value="TYPE IV PILUS RETRACTATION ATPASE PILT"/>
    <property type="match status" value="1"/>
</dbReference>
<feature type="domain" description="Bacterial type II secretion system protein E" evidence="2">
    <location>
        <begin position="215"/>
        <end position="413"/>
    </location>
</feature>
<dbReference type="Gene3D" id="3.30.450.380">
    <property type="match status" value="1"/>
</dbReference>
<evidence type="ECO:0000259" key="2">
    <source>
        <dbReference type="Pfam" id="PF00437"/>
    </source>
</evidence>
<dbReference type="InterPro" id="IPR027417">
    <property type="entry name" value="P-loop_NTPase"/>
</dbReference>
<reference evidence="3 4" key="1">
    <citation type="submission" date="2019-06" db="EMBL/GenBank/DDBJ databases">
        <title>Sequencing the genomes of 1000 actinobacteria strains.</title>
        <authorList>
            <person name="Klenk H.-P."/>
        </authorList>
    </citation>
    <scope>NUCLEOTIDE SEQUENCE [LARGE SCALE GENOMIC DNA]</scope>
    <source>
        <strain evidence="3 4">DSM 8251</strain>
    </source>
</reference>
<proteinExistence type="inferred from homology"/>
<dbReference type="Proteomes" id="UP000316196">
    <property type="component" value="Unassembled WGS sequence"/>
</dbReference>
<organism evidence="3 4">
    <name type="scientific">Propioniferax innocua</name>
    <dbReference type="NCBI Taxonomy" id="1753"/>
    <lineage>
        <taxon>Bacteria</taxon>
        <taxon>Bacillati</taxon>
        <taxon>Actinomycetota</taxon>
        <taxon>Actinomycetes</taxon>
        <taxon>Propionibacteriales</taxon>
        <taxon>Propionibacteriaceae</taxon>
        <taxon>Propioniferax</taxon>
    </lineage>
</organism>
<evidence type="ECO:0000313" key="3">
    <source>
        <dbReference type="EMBL" id="TQL56619.1"/>
    </source>
</evidence>
<evidence type="ECO:0000313" key="4">
    <source>
        <dbReference type="Proteomes" id="UP000316196"/>
    </source>
</evidence>